<evidence type="ECO:0000256" key="6">
    <source>
        <dbReference type="ARBA" id="ARBA00022485"/>
    </source>
</evidence>
<keyword evidence="9 17" id="KW-0671">Queuosine biosynthesis</keyword>
<dbReference type="EC" id="1.17.99.6" evidence="4 17"/>
<protein>
    <recommendedName>
        <fullName evidence="5 17">Epoxyqueuosine reductase QueH</fullName>
        <ecNumber evidence="4 17">1.17.99.6</ecNumber>
    </recommendedName>
    <alternativeName>
        <fullName evidence="15 17">Queuosine biosynthesis protein QueH</fullName>
    </alternativeName>
</protein>
<evidence type="ECO:0000256" key="1">
    <source>
        <dbReference type="ARBA" id="ARBA00002268"/>
    </source>
</evidence>
<evidence type="ECO:0000313" key="18">
    <source>
        <dbReference type="EMBL" id="MZP30948.1"/>
    </source>
</evidence>
<dbReference type="PANTHER" id="PTHR36701">
    <property type="entry name" value="EPOXYQUEUOSINE REDUCTASE QUEH"/>
    <property type="match status" value="1"/>
</dbReference>
<evidence type="ECO:0000256" key="4">
    <source>
        <dbReference type="ARBA" id="ARBA00012622"/>
    </source>
</evidence>
<dbReference type="UniPathway" id="UPA00392"/>
<feature type="binding site" evidence="17">
    <location>
        <position position="9"/>
    </location>
    <ligand>
        <name>[4Fe-4S] cluster</name>
        <dbReference type="ChEBI" id="CHEBI:49883"/>
    </ligand>
</feature>
<evidence type="ECO:0000256" key="9">
    <source>
        <dbReference type="ARBA" id="ARBA00022785"/>
    </source>
</evidence>
<evidence type="ECO:0000256" key="10">
    <source>
        <dbReference type="ARBA" id="ARBA00023002"/>
    </source>
</evidence>
<keyword evidence="8 17" id="KW-0479">Metal-binding</keyword>
<evidence type="ECO:0000256" key="7">
    <source>
        <dbReference type="ARBA" id="ARBA00022694"/>
    </source>
</evidence>
<feature type="binding site" evidence="17">
    <location>
        <position position="8"/>
    </location>
    <ligand>
        <name>[4Fe-4S] cluster</name>
        <dbReference type="ChEBI" id="CHEBI:49883"/>
    </ligand>
</feature>
<dbReference type="EMBL" id="WXEY01000022">
    <property type="protein sequence ID" value="MZP30948.1"/>
    <property type="molecule type" value="Genomic_DNA"/>
</dbReference>
<dbReference type="GO" id="GO:0046872">
    <property type="term" value="F:metal ion binding"/>
    <property type="evidence" value="ECO:0007669"/>
    <property type="project" value="UniProtKB-KW"/>
</dbReference>
<evidence type="ECO:0000256" key="16">
    <source>
        <dbReference type="ARBA" id="ARBA00047415"/>
    </source>
</evidence>
<keyword evidence="7 17" id="KW-0819">tRNA processing</keyword>
<dbReference type="RefSeq" id="WP_161259514.1">
    <property type="nucleotide sequence ID" value="NZ_WXEY01000022.1"/>
</dbReference>
<dbReference type="GO" id="GO:0052693">
    <property type="term" value="F:epoxyqueuosine reductase activity"/>
    <property type="evidence" value="ECO:0007669"/>
    <property type="project" value="UniProtKB-UniRule"/>
</dbReference>
<name>A0A845LB88_9FIRM</name>
<comment type="similarity">
    <text evidence="3 17">Belongs to the QueH family.</text>
</comment>
<comment type="catalytic activity">
    <reaction evidence="16 17">
        <text>epoxyqueuosine(34) in tRNA + AH2 = queuosine(34) in tRNA + A + H2O</text>
        <dbReference type="Rhea" id="RHEA:32159"/>
        <dbReference type="Rhea" id="RHEA-COMP:18571"/>
        <dbReference type="Rhea" id="RHEA-COMP:18582"/>
        <dbReference type="ChEBI" id="CHEBI:13193"/>
        <dbReference type="ChEBI" id="CHEBI:15377"/>
        <dbReference type="ChEBI" id="CHEBI:17499"/>
        <dbReference type="ChEBI" id="CHEBI:194431"/>
        <dbReference type="ChEBI" id="CHEBI:194443"/>
        <dbReference type="EC" id="1.17.99.6"/>
    </reaction>
</comment>
<evidence type="ECO:0000313" key="19">
    <source>
        <dbReference type="Proteomes" id="UP000463470"/>
    </source>
</evidence>
<gene>
    <name evidence="17" type="primary">queH</name>
    <name evidence="18" type="ORF">GTO91_14620</name>
</gene>
<feature type="disulfide bond" description="Redox-active" evidence="17">
    <location>
        <begin position="163"/>
        <end position="165"/>
    </location>
</feature>
<comment type="function">
    <text evidence="1 17">Catalyzes the conversion of epoxyqueuosine (oQ) to queuosine (Q), which is a hypermodified base found in the wobble positions of tRNA(Asp), tRNA(Asn), tRNA(His) and tRNA(Tyr).</text>
</comment>
<evidence type="ECO:0000256" key="2">
    <source>
        <dbReference type="ARBA" id="ARBA00004691"/>
    </source>
</evidence>
<evidence type="ECO:0000256" key="12">
    <source>
        <dbReference type="ARBA" id="ARBA00023014"/>
    </source>
</evidence>
<keyword evidence="10 17" id="KW-0560">Oxidoreductase</keyword>
<evidence type="ECO:0000256" key="3">
    <source>
        <dbReference type="ARBA" id="ARBA00008207"/>
    </source>
</evidence>
<evidence type="ECO:0000256" key="8">
    <source>
        <dbReference type="ARBA" id="ARBA00022723"/>
    </source>
</evidence>
<feature type="binding site" evidence="17">
    <location>
        <position position="86"/>
    </location>
    <ligand>
        <name>[4Fe-4S] cluster</name>
        <dbReference type="ChEBI" id="CHEBI:49883"/>
    </ligand>
</feature>
<keyword evidence="14 17" id="KW-0676">Redox-active center</keyword>
<dbReference type="Proteomes" id="UP000463470">
    <property type="component" value="Unassembled WGS sequence"/>
</dbReference>
<dbReference type="HAMAP" id="MF_02089">
    <property type="entry name" value="QueH"/>
    <property type="match status" value="1"/>
</dbReference>
<evidence type="ECO:0000256" key="14">
    <source>
        <dbReference type="ARBA" id="ARBA00023284"/>
    </source>
</evidence>
<sequence length="182" mass="21032">MRLLLHTCCAPCGIVPFDVLREEGHAVTAYYYNPNIHPYKEFLRRKETLEGYAASIRLPLIVEEEYALEDFLGRVAADPAGRCPHCYDLRLRKTAQKARELGMEGFSTTLLISPYQDHETLRRAGEAAGREAGVPFVYADFRPRFREGQQRARELELYRQPYCGCIYSEKDRYYKPKGGSKR</sequence>
<comment type="pathway">
    <text evidence="2 17">tRNA modification; tRNA-queuosine biosynthesis.</text>
</comment>
<keyword evidence="6 17" id="KW-0004">4Fe-4S</keyword>
<dbReference type="OrthoDB" id="9801033at2"/>
<evidence type="ECO:0000256" key="17">
    <source>
        <dbReference type="HAMAP-Rule" id="MF_02089"/>
    </source>
</evidence>
<dbReference type="InterPro" id="IPR003828">
    <property type="entry name" value="QueH"/>
</dbReference>
<accession>A0A845LB88</accession>
<keyword evidence="11 17" id="KW-0408">Iron</keyword>
<feature type="binding site" evidence="17">
    <location>
        <position position="83"/>
    </location>
    <ligand>
        <name>[4Fe-4S] cluster</name>
        <dbReference type="ChEBI" id="CHEBI:49883"/>
    </ligand>
</feature>
<dbReference type="GO" id="GO:0051539">
    <property type="term" value="F:4 iron, 4 sulfur cluster binding"/>
    <property type="evidence" value="ECO:0007669"/>
    <property type="project" value="UniProtKB-UniRule"/>
</dbReference>
<proteinExistence type="inferred from homology"/>
<evidence type="ECO:0000256" key="15">
    <source>
        <dbReference type="ARBA" id="ARBA00031446"/>
    </source>
</evidence>
<dbReference type="Pfam" id="PF02677">
    <property type="entry name" value="QueH"/>
    <property type="match status" value="1"/>
</dbReference>
<organism evidence="18 19">
    <name type="scientific">Heliomicrobium undosum</name>
    <dbReference type="NCBI Taxonomy" id="121734"/>
    <lineage>
        <taxon>Bacteria</taxon>
        <taxon>Bacillati</taxon>
        <taxon>Bacillota</taxon>
        <taxon>Clostridia</taxon>
        <taxon>Eubacteriales</taxon>
        <taxon>Heliobacteriaceae</taxon>
        <taxon>Heliomicrobium</taxon>
    </lineage>
</organism>
<keyword evidence="12 17" id="KW-0411">Iron-sulfur</keyword>
<reference evidence="18 19" key="1">
    <citation type="submission" date="2020-01" db="EMBL/GenBank/DDBJ databases">
        <title>Whole-genome sequence of Heliobacterium undosum DSM 13378.</title>
        <authorList>
            <person name="Kyndt J.A."/>
            <person name="Meyer T.E."/>
        </authorList>
    </citation>
    <scope>NUCLEOTIDE SEQUENCE [LARGE SCALE GENOMIC DNA]</scope>
    <source>
        <strain evidence="18 19">DSM 13378</strain>
    </source>
</reference>
<dbReference type="AlphaFoldDB" id="A0A845LB88"/>
<keyword evidence="19" id="KW-1185">Reference proteome</keyword>
<evidence type="ECO:0000256" key="13">
    <source>
        <dbReference type="ARBA" id="ARBA00023157"/>
    </source>
</evidence>
<comment type="caution">
    <text evidence="18">The sequence shown here is derived from an EMBL/GenBank/DDBJ whole genome shotgun (WGS) entry which is preliminary data.</text>
</comment>
<dbReference type="PANTHER" id="PTHR36701:SF1">
    <property type="entry name" value="EPOXYQUEUOSINE REDUCTASE QUEH"/>
    <property type="match status" value="1"/>
</dbReference>
<dbReference type="GO" id="GO:0008616">
    <property type="term" value="P:tRNA queuosine(34) biosynthetic process"/>
    <property type="evidence" value="ECO:0007669"/>
    <property type="project" value="UniProtKB-UniRule"/>
</dbReference>
<evidence type="ECO:0000256" key="5">
    <source>
        <dbReference type="ARBA" id="ARBA00016895"/>
    </source>
</evidence>
<keyword evidence="13 17" id="KW-1015">Disulfide bond</keyword>
<evidence type="ECO:0000256" key="11">
    <source>
        <dbReference type="ARBA" id="ARBA00023004"/>
    </source>
</evidence>